<feature type="coiled-coil region" evidence="1">
    <location>
        <begin position="98"/>
        <end position="125"/>
    </location>
</feature>
<accession>A0ABD0XVG3</accession>
<protein>
    <recommendedName>
        <fullName evidence="5">BSD domain-containing protein</fullName>
    </recommendedName>
</protein>
<dbReference type="PANTHER" id="PTHR16019">
    <property type="entry name" value="SYNAPSE-ASSOCIATED PROTEIN"/>
    <property type="match status" value="1"/>
</dbReference>
<sequence>MKRDFDEFSSAVKSEASTLANQTATAVKETLQLDDEDSAANTVKRSVSTFLGQMKEALSPSPSTEFDEALVIHDGNPIAMTKLQVSHTDFWQRYLFRKAVLEDAEAEIERRLDRERKQAENYRWEQGDKYRLIFF</sequence>
<evidence type="ECO:0000313" key="3">
    <source>
        <dbReference type="EMBL" id="KAL1115256.1"/>
    </source>
</evidence>
<evidence type="ECO:0000256" key="1">
    <source>
        <dbReference type="SAM" id="Coils"/>
    </source>
</evidence>
<organism evidence="3 4">
    <name type="scientific">Ranatra chinensis</name>
    <dbReference type="NCBI Taxonomy" id="642074"/>
    <lineage>
        <taxon>Eukaryota</taxon>
        <taxon>Metazoa</taxon>
        <taxon>Ecdysozoa</taxon>
        <taxon>Arthropoda</taxon>
        <taxon>Hexapoda</taxon>
        <taxon>Insecta</taxon>
        <taxon>Pterygota</taxon>
        <taxon>Neoptera</taxon>
        <taxon>Paraneoptera</taxon>
        <taxon>Hemiptera</taxon>
        <taxon>Heteroptera</taxon>
        <taxon>Panheteroptera</taxon>
        <taxon>Nepomorpha</taxon>
        <taxon>Nepidae</taxon>
        <taxon>Ranatrinae</taxon>
        <taxon>Ranatra</taxon>
    </lineage>
</organism>
<proteinExistence type="predicted"/>
<evidence type="ECO:0000256" key="2">
    <source>
        <dbReference type="SAM" id="MobiDB-lite"/>
    </source>
</evidence>
<keyword evidence="4" id="KW-1185">Reference proteome</keyword>
<gene>
    <name evidence="3" type="ORF">AAG570_007287</name>
</gene>
<name>A0ABD0XVG3_9HEMI</name>
<evidence type="ECO:0000313" key="4">
    <source>
        <dbReference type="Proteomes" id="UP001558652"/>
    </source>
</evidence>
<dbReference type="PANTHER" id="PTHR16019:SF5">
    <property type="entry name" value="BSD DOMAIN-CONTAINING PROTEIN 1"/>
    <property type="match status" value="1"/>
</dbReference>
<dbReference type="Proteomes" id="UP001558652">
    <property type="component" value="Unassembled WGS sequence"/>
</dbReference>
<evidence type="ECO:0008006" key="5">
    <source>
        <dbReference type="Google" id="ProtNLM"/>
    </source>
</evidence>
<comment type="caution">
    <text evidence="3">The sequence shown here is derived from an EMBL/GenBank/DDBJ whole genome shotgun (WGS) entry which is preliminary data.</text>
</comment>
<keyword evidence="1" id="KW-0175">Coiled coil</keyword>
<feature type="compositionally biased region" description="Polar residues" evidence="2">
    <location>
        <begin position="11"/>
        <end position="21"/>
    </location>
</feature>
<feature type="region of interest" description="Disordered" evidence="2">
    <location>
        <begin position="1"/>
        <end position="21"/>
    </location>
</feature>
<reference evidence="3 4" key="1">
    <citation type="submission" date="2024-07" db="EMBL/GenBank/DDBJ databases">
        <title>Chromosome-level genome assembly of the water stick insect Ranatra chinensis (Heteroptera: Nepidae).</title>
        <authorList>
            <person name="Liu X."/>
        </authorList>
    </citation>
    <scope>NUCLEOTIDE SEQUENCE [LARGE SCALE GENOMIC DNA]</scope>
    <source>
        <strain evidence="3">Cailab_2021Rc</strain>
        <tissue evidence="3">Muscle</tissue>
    </source>
</reference>
<dbReference type="AlphaFoldDB" id="A0ABD0XVG3"/>
<dbReference type="EMBL" id="JBFDAA010000020">
    <property type="protein sequence ID" value="KAL1115256.1"/>
    <property type="molecule type" value="Genomic_DNA"/>
</dbReference>
<dbReference type="InterPro" id="IPR051494">
    <property type="entry name" value="BSD_domain-containing"/>
</dbReference>